<evidence type="ECO:0000313" key="6">
    <source>
        <dbReference type="Proteomes" id="UP001173801"/>
    </source>
</evidence>
<reference evidence="5" key="1">
    <citation type="submission" date="2022-08" db="EMBL/GenBank/DDBJ databases">
        <authorList>
            <person name="Wang H."/>
        </authorList>
    </citation>
    <scope>NUCLEOTIDE SEQUENCE</scope>
    <source>
        <strain evidence="5">PS10</strain>
    </source>
</reference>
<dbReference type="EMBL" id="JANURM010000003">
    <property type="protein sequence ID" value="MDL0088501.1"/>
    <property type="molecule type" value="Genomic_DNA"/>
</dbReference>
<dbReference type="InterPro" id="IPR011010">
    <property type="entry name" value="DNA_brk_join_enz"/>
</dbReference>
<evidence type="ECO:0000256" key="1">
    <source>
        <dbReference type="ARBA" id="ARBA00008857"/>
    </source>
</evidence>
<evidence type="ECO:0000259" key="4">
    <source>
        <dbReference type="PROSITE" id="PS51898"/>
    </source>
</evidence>
<dbReference type="RefSeq" id="WP_284937156.1">
    <property type="nucleotide sequence ID" value="NZ_JANURM010000003.1"/>
</dbReference>
<sequence length="206" mass="23421">MRPIGSTKERLAIYEREFINLLCLISCDKSLQPSTRHKLTRAFTLLYLTGCRVSEIVNLSFEDIQNIFTHKSLALNGATKTRKPRTIFFNKNMLNMLLKLTYYDTNEHNGFLFYENGKDIPMSKKGLTALLNTHLAKHLSPLYTTHSFRAGYVTRIVEATGNLKTAQDIIGHKSINTTIGYLSTSKQQKLDALDKIFGDDKCTLSH</sequence>
<organism evidence="5 6">
    <name type="scientific">Campylobacter gastrosuis</name>
    <dbReference type="NCBI Taxonomy" id="2974576"/>
    <lineage>
        <taxon>Bacteria</taxon>
        <taxon>Pseudomonadati</taxon>
        <taxon>Campylobacterota</taxon>
        <taxon>Epsilonproteobacteria</taxon>
        <taxon>Campylobacterales</taxon>
        <taxon>Campylobacteraceae</taxon>
        <taxon>Campylobacter</taxon>
    </lineage>
</organism>
<name>A0ABT7HNK8_9BACT</name>
<gene>
    <name evidence="5" type="ORF">NYG85_03805</name>
</gene>
<evidence type="ECO:0000256" key="3">
    <source>
        <dbReference type="ARBA" id="ARBA00023172"/>
    </source>
</evidence>
<dbReference type="Proteomes" id="UP001173801">
    <property type="component" value="Unassembled WGS sequence"/>
</dbReference>
<dbReference type="InterPro" id="IPR050090">
    <property type="entry name" value="Tyrosine_recombinase_XerCD"/>
</dbReference>
<dbReference type="InterPro" id="IPR002104">
    <property type="entry name" value="Integrase_catalytic"/>
</dbReference>
<comment type="similarity">
    <text evidence="1">Belongs to the 'phage' integrase family.</text>
</comment>
<dbReference type="PROSITE" id="PS51898">
    <property type="entry name" value="TYR_RECOMBINASE"/>
    <property type="match status" value="1"/>
</dbReference>
<evidence type="ECO:0000313" key="5">
    <source>
        <dbReference type="EMBL" id="MDL0088501.1"/>
    </source>
</evidence>
<dbReference type="Pfam" id="PF00589">
    <property type="entry name" value="Phage_integrase"/>
    <property type="match status" value="1"/>
</dbReference>
<dbReference type="CDD" id="cd00397">
    <property type="entry name" value="DNA_BRE_C"/>
    <property type="match status" value="1"/>
</dbReference>
<dbReference type="PANTHER" id="PTHR30349">
    <property type="entry name" value="PHAGE INTEGRASE-RELATED"/>
    <property type="match status" value="1"/>
</dbReference>
<proteinExistence type="inferred from homology"/>
<dbReference type="PANTHER" id="PTHR30349:SF41">
    <property type="entry name" value="INTEGRASE_RECOMBINASE PROTEIN MJ0367-RELATED"/>
    <property type="match status" value="1"/>
</dbReference>
<keyword evidence="2" id="KW-0238">DNA-binding</keyword>
<reference evidence="5" key="2">
    <citation type="journal article" date="2023" name="Microorganisms">
        <title>Isolation and Genomic Characteristics of Cat-Borne Campylobacter felis sp. nov. and Sheep-Borne Campylobacter ovis sp. nov.</title>
        <authorList>
            <person name="Wang H."/>
            <person name="Li Y."/>
            <person name="Gu Y."/>
            <person name="Zhou G."/>
            <person name="Chen X."/>
            <person name="Zhang X."/>
            <person name="Shao Z."/>
            <person name="Zhang J."/>
            <person name="Zhang M."/>
        </authorList>
    </citation>
    <scope>NUCLEOTIDE SEQUENCE</scope>
    <source>
        <strain evidence="5">PS10</strain>
    </source>
</reference>
<dbReference type="InterPro" id="IPR013762">
    <property type="entry name" value="Integrase-like_cat_sf"/>
</dbReference>
<evidence type="ECO:0000256" key="2">
    <source>
        <dbReference type="ARBA" id="ARBA00023125"/>
    </source>
</evidence>
<keyword evidence="3" id="KW-0233">DNA recombination</keyword>
<keyword evidence="6" id="KW-1185">Reference proteome</keyword>
<protein>
    <submittedName>
        <fullName evidence="5">Site-specific integrase</fullName>
    </submittedName>
</protein>
<dbReference type="SUPFAM" id="SSF56349">
    <property type="entry name" value="DNA breaking-rejoining enzymes"/>
    <property type="match status" value="1"/>
</dbReference>
<feature type="domain" description="Tyr recombinase" evidence="4">
    <location>
        <begin position="8"/>
        <end position="194"/>
    </location>
</feature>
<dbReference type="Gene3D" id="1.10.443.10">
    <property type="entry name" value="Intergrase catalytic core"/>
    <property type="match status" value="1"/>
</dbReference>
<accession>A0ABT7HNK8</accession>
<comment type="caution">
    <text evidence="5">The sequence shown here is derived from an EMBL/GenBank/DDBJ whole genome shotgun (WGS) entry which is preliminary data.</text>
</comment>